<dbReference type="GO" id="GO:0006508">
    <property type="term" value="P:proteolysis"/>
    <property type="evidence" value="ECO:0007669"/>
    <property type="project" value="InterPro"/>
</dbReference>
<dbReference type="GO" id="GO:0016020">
    <property type="term" value="C:membrane"/>
    <property type="evidence" value="ECO:0007669"/>
    <property type="project" value="TreeGrafter"/>
</dbReference>
<dbReference type="AlphaFoldDB" id="A0A239GP01"/>
<accession>A0A239GP01</accession>
<dbReference type="PANTHER" id="PTHR43798:SF33">
    <property type="entry name" value="HYDROLASE, PUTATIVE (AFU_ORTHOLOGUE AFUA_2G14860)-RELATED"/>
    <property type="match status" value="1"/>
</dbReference>
<protein>
    <submittedName>
        <fullName evidence="4">Proline iminopeptidase</fullName>
    </submittedName>
</protein>
<keyword evidence="2" id="KW-0378">Hydrolase</keyword>
<comment type="similarity">
    <text evidence="1">Belongs to the peptidase S33 family.</text>
</comment>
<dbReference type="EMBL" id="FZOQ01000011">
    <property type="protein sequence ID" value="SNS70595.1"/>
    <property type="molecule type" value="Genomic_DNA"/>
</dbReference>
<dbReference type="RefSeq" id="WP_089319704.1">
    <property type="nucleotide sequence ID" value="NZ_FZOQ01000011.1"/>
</dbReference>
<dbReference type="InterPro" id="IPR002410">
    <property type="entry name" value="Peptidase_S33"/>
</dbReference>
<dbReference type="Proteomes" id="UP000198432">
    <property type="component" value="Unassembled WGS sequence"/>
</dbReference>
<dbReference type="InterPro" id="IPR050266">
    <property type="entry name" value="AB_hydrolase_sf"/>
</dbReference>
<evidence type="ECO:0000259" key="3">
    <source>
        <dbReference type="Pfam" id="PF00561"/>
    </source>
</evidence>
<reference evidence="5" key="1">
    <citation type="submission" date="2017-06" db="EMBL/GenBank/DDBJ databases">
        <authorList>
            <person name="Varghese N."/>
            <person name="Submissions S."/>
        </authorList>
    </citation>
    <scope>NUCLEOTIDE SEQUENCE [LARGE SCALE GENOMIC DNA]</scope>
    <source>
        <strain evidence="5">NKM1</strain>
    </source>
</reference>
<dbReference type="Pfam" id="PF00561">
    <property type="entry name" value="Abhydrolase_1"/>
    <property type="match status" value="1"/>
</dbReference>
<evidence type="ECO:0000313" key="4">
    <source>
        <dbReference type="EMBL" id="SNS70595.1"/>
    </source>
</evidence>
<dbReference type="OrthoDB" id="9796770at2"/>
<keyword evidence="5" id="KW-1185">Reference proteome</keyword>
<proteinExistence type="inferred from homology"/>
<dbReference type="SUPFAM" id="SSF53474">
    <property type="entry name" value="alpha/beta-Hydrolases"/>
    <property type="match status" value="1"/>
</dbReference>
<feature type="domain" description="AB hydrolase-1" evidence="3">
    <location>
        <begin position="25"/>
        <end position="132"/>
    </location>
</feature>
<gene>
    <name evidence="4" type="ORF">SAMN06296052_111150</name>
</gene>
<dbReference type="PRINTS" id="PR00793">
    <property type="entry name" value="PROAMNOPTASE"/>
</dbReference>
<dbReference type="InterPro" id="IPR000073">
    <property type="entry name" value="AB_hydrolase_1"/>
</dbReference>
<name>A0A239GP01_9BACT</name>
<evidence type="ECO:0000313" key="5">
    <source>
        <dbReference type="Proteomes" id="UP000198432"/>
    </source>
</evidence>
<dbReference type="InterPro" id="IPR029058">
    <property type="entry name" value="AB_hydrolase_fold"/>
</dbReference>
<dbReference type="Gene3D" id="3.40.50.1820">
    <property type="entry name" value="alpha/beta hydrolase"/>
    <property type="match status" value="1"/>
</dbReference>
<evidence type="ECO:0000256" key="1">
    <source>
        <dbReference type="ARBA" id="ARBA00010088"/>
    </source>
</evidence>
<organism evidence="4 5">
    <name type="scientific">Pontibacter ummariensis</name>
    <dbReference type="NCBI Taxonomy" id="1610492"/>
    <lineage>
        <taxon>Bacteria</taxon>
        <taxon>Pseudomonadati</taxon>
        <taxon>Bacteroidota</taxon>
        <taxon>Cytophagia</taxon>
        <taxon>Cytophagales</taxon>
        <taxon>Hymenobacteraceae</taxon>
        <taxon>Pontibacter</taxon>
    </lineage>
</organism>
<dbReference type="PANTHER" id="PTHR43798">
    <property type="entry name" value="MONOACYLGLYCEROL LIPASE"/>
    <property type="match status" value="1"/>
</dbReference>
<sequence length="277" mass="31296">MAILVKNEDTRLYTTVCPNSGKESVILLHGGPGVPEKLEPVAEFLSQEFQVVYFHQRGTLNSPCPSGSFSMERYVSDVNAVATHFNLPRFHLFGHSWGGLYAQLYAAYHPEKLLSMFLSSPASGTGWQWAETVLEVVKFNKRKSSLQEWLALVKNASLGLLGSYEGYQGFYRQFALNCNKGYAVTDQVPLLLEHLYAKPINRTNLALLLHPVLQQQAVPNFKITAVYGDDDIYGDSMQYVRERYPTGAFHVIDKSSHFSWLHNEQAFFHLLAAHYSL</sequence>
<evidence type="ECO:0000256" key="2">
    <source>
        <dbReference type="ARBA" id="ARBA00022801"/>
    </source>
</evidence>
<dbReference type="GO" id="GO:0008233">
    <property type="term" value="F:peptidase activity"/>
    <property type="evidence" value="ECO:0007669"/>
    <property type="project" value="InterPro"/>
</dbReference>